<dbReference type="EMBL" id="JAUMKJ010000125">
    <property type="protein sequence ID" value="MDO3682207.1"/>
    <property type="molecule type" value="Genomic_DNA"/>
</dbReference>
<comment type="caution">
    <text evidence="1">The sequence shown here is derived from an EMBL/GenBank/DDBJ whole genome shotgun (WGS) entry which is preliminary data.</text>
</comment>
<name>A0ABT8VMK5_9BACL</name>
<protein>
    <submittedName>
        <fullName evidence="1">Uncharacterized protein</fullName>
    </submittedName>
</protein>
<dbReference type="RefSeq" id="WP_302881631.1">
    <property type="nucleotide sequence ID" value="NZ_JAUMKJ010000125.1"/>
</dbReference>
<dbReference type="Proteomes" id="UP001168883">
    <property type="component" value="Unassembled WGS sequence"/>
</dbReference>
<reference evidence="1" key="1">
    <citation type="submission" date="2023-07" db="EMBL/GenBank/DDBJ databases">
        <authorList>
            <person name="Aktuganov G."/>
            <person name="Boyko T."/>
            <person name="Delegan Y."/>
            <person name="Galimzianova N."/>
            <person name="Gilvanova E."/>
            <person name="Korobov V."/>
            <person name="Kuzmina L."/>
            <person name="Melentiev A."/>
            <person name="Milman P."/>
            <person name="Ryabova A."/>
            <person name="Stupak E."/>
            <person name="Yasakov T."/>
            <person name="Zharikova N."/>
            <person name="Zhurenko E."/>
        </authorList>
    </citation>
    <scope>NUCLEOTIDE SEQUENCE</scope>
    <source>
        <strain evidence="1">IB-739</strain>
    </source>
</reference>
<evidence type="ECO:0000313" key="1">
    <source>
        <dbReference type="EMBL" id="MDO3682207.1"/>
    </source>
</evidence>
<evidence type="ECO:0000313" key="2">
    <source>
        <dbReference type="Proteomes" id="UP001168883"/>
    </source>
</evidence>
<organism evidence="1 2">
    <name type="scientific">Paenibacillus ehimensis</name>
    <dbReference type="NCBI Taxonomy" id="79264"/>
    <lineage>
        <taxon>Bacteria</taxon>
        <taxon>Bacillati</taxon>
        <taxon>Bacillota</taxon>
        <taxon>Bacilli</taxon>
        <taxon>Bacillales</taxon>
        <taxon>Paenibacillaceae</taxon>
        <taxon>Paenibacillus</taxon>
    </lineage>
</organism>
<accession>A0ABT8VMK5</accession>
<sequence length="81" mass="8723">MRDIISYGGFSGTGSQTIKFSEPGSQICISNDGSGEMKFSLGTSPGGADYYFFNDMVLLPGEIFDEWVPPFTQIKIEASGP</sequence>
<keyword evidence="2" id="KW-1185">Reference proteome</keyword>
<feature type="non-terminal residue" evidence="1">
    <location>
        <position position="81"/>
    </location>
</feature>
<gene>
    <name evidence="1" type="ORF">Q3C12_35070</name>
</gene>
<proteinExistence type="predicted"/>